<evidence type="ECO:0000313" key="3">
    <source>
        <dbReference type="Proteomes" id="UP000007014"/>
    </source>
</evidence>
<gene>
    <name evidence="2" type="ORF">CYME_CMH268C</name>
</gene>
<sequence>MFVFGAYWFDCGERAVLPANSRGALRPQCTRLRFWRGRYWHRGAVSALRRVRPLSASTPSPRVLDGSQSLADTPDNVQQLLQHMSQELDSVVQSMVHLEEYALEQVEKLKGAMEADLRKLALYEEEQAFAQKLTEQLQKKEGAVFEAMRHFLFHVVGLQEQTVAITNELQVLHEFVSENHERVELVLESLRERGLFGSRQDVFEGEVKKKLDRFDPEI</sequence>
<dbReference type="KEGG" id="cme:CYME_CMH268C"/>
<reference evidence="2 3" key="1">
    <citation type="journal article" date="2004" name="Nature">
        <title>Genome sequence of the ultrasmall unicellular red alga Cyanidioschyzon merolae 10D.</title>
        <authorList>
            <person name="Matsuzaki M."/>
            <person name="Misumi O."/>
            <person name="Shin-i T."/>
            <person name="Maruyama S."/>
            <person name="Takahara M."/>
            <person name="Miyagishima S."/>
            <person name="Mori T."/>
            <person name="Nishida K."/>
            <person name="Yagisawa F."/>
            <person name="Nishida K."/>
            <person name="Yoshida Y."/>
            <person name="Nishimura Y."/>
            <person name="Nakao S."/>
            <person name="Kobayashi T."/>
            <person name="Momoyama Y."/>
            <person name="Higashiyama T."/>
            <person name="Minoda A."/>
            <person name="Sano M."/>
            <person name="Nomoto H."/>
            <person name="Oishi K."/>
            <person name="Hayashi H."/>
            <person name="Ohta F."/>
            <person name="Nishizaka S."/>
            <person name="Haga S."/>
            <person name="Miura S."/>
            <person name="Morishita T."/>
            <person name="Kabeya Y."/>
            <person name="Terasawa K."/>
            <person name="Suzuki Y."/>
            <person name="Ishii Y."/>
            <person name="Asakawa S."/>
            <person name="Takano H."/>
            <person name="Ohta N."/>
            <person name="Kuroiwa H."/>
            <person name="Tanaka K."/>
            <person name="Shimizu N."/>
            <person name="Sugano S."/>
            <person name="Sato N."/>
            <person name="Nozaki H."/>
            <person name="Ogasawara N."/>
            <person name="Kohara Y."/>
            <person name="Kuroiwa T."/>
        </authorList>
    </citation>
    <scope>NUCLEOTIDE SEQUENCE [LARGE SCALE GENOMIC DNA]</scope>
    <source>
        <strain evidence="2 3">10D</strain>
    </source>
</reference>
<dbReference type="OrthoDB" id="10280at2759"/>
<reference evidence="2 3" key="2">
    <citation type="journal article" date="2007" name="BMC Biol.">
        <title>A 100%-complete sequence reveals unusually simple genomic features in the hot-spring red alga Cyanidioschyzon merolae.</title>
        <authorList>
            <person name="Nozaki H."/>
            <person name="Takano H."/>
            <person name="Misumi O."/>
            <person name="Terasawa K."/>
            <person name="Matsuzaki M."/>
            <person name="Maruyama S."/>
            <person name="Nishida K."/>
            <person name="Yagisawa F."/>
            <person name="Yoshida Y."/>
            <person name="Fujiwara T."/>
            <person name="Takio S."/>
            <person name="Tamura K."/>
            <person name="Chung S.J."/>
            <person name="Nakamura S."/>
            <person name="Kuroiwa H."/>
            <person name="Tanaka K."/>
            <person name="Sato N."/>
            <person name="Kuroiwa T."/>
        </authorList>
    </citation>
    <scope>NUCLEOTIDE SEQUENCE [LARGE SCALE GENOMIC DNA]</scope>
    <source>
        <strain evidence="2 3">10D</strain>
    </source>
</reference>
<dbReference type="Gramene" id="CMH268CT">
    <property type="protein sequence ID" value="CMH268CT"/>
    <property type="gene ID" value="CMH268C"/>
</dbReference>
<dbReference type="Proteomes" id="UP000007014">
    <property type="component" value="Chromosome 8"/>
</dbReference>
<proteinExistence type="predicted"/>
<dbReference type="AlphaFoldDB" id="M1UQU7"/>
<protein>
    <submittedName>
        <fullName evidence="2">Uncharacterized protein</fullName>
    </submittedName>
</protein>
<organism evidence="2 3">
    <name type="scientific">Cyanidioschyzon merolae (strain NIES-3377 / 10D)</name>
    <name type="common">Unicellular red alga</name>
    <dbReference type="NCBI Taxonomy" id="280699"/>
    <lineage>
        <taxon>Eukaryota</taxon>
        <taxon>Rhodophyta</taxon>
        <taxon>Bangiophyceae</taxon>
        <taxon>Cyanidiales</taxon>
        <taxon>Cyanidiaceae</taxon>
        <taxon>Cyanidioschyzon</taxon>
    </lineage>
</organism>
<keyword evidence="3" id="KW-1185">Reference proteome</keyword>
<dbReference type="HOGENOM" id="CLU_1268512_0_0_1"/>
<keyword evidence="1" id="KW-0175">Coiled coil</keyword>
<feature type="coiled-coil region" evidence="1">
    <location>
        <begin position="106"/>
        <end position="140"/>
    </location>
</feature>
<dbReference type="EMBL" id="AP006490">
    <property type="protein sequence ID" value="BAM79911.1"/>
    <property type="molecule type" value="Genomic_DNA"/>
</dbReference>
<dbReference type="RefSeq" id="XP_005536197.1">
    <property type="nucleotide sequence ID" value="XM_005536140.1"/>
</dbReference>
<evidence type="ECO:0000313" key="2">
    <source>
        <dbReference type="EMBL" id="BAM79911.1"/>
    </source>
</evidence>
<name>M1UQU7_CYAM1</name>
<evidence type="ECO:0000256" key="1">
    <source>
        <dbReference type="SAM" id="Coils"/>
    </source>
</evidence>
<accession>M1UQU7</accession>
<dbReference type="GeneID" id="16993589"/>